<protein>
    <submittedName>
        <fullName evidence="2">Beta-ketoadipate enol-lactone hydrolase</fullName>
        <ecNumber evidence="2">3.1.1.24</ecNumber>
    </submittedName>
</protein>
<dbReference type="Proteomes" id="UP000196581">
    <property type="component" value="Unassembled WGS sequence"/>
</dbReference>
<dbReference type="EC" id="3.1.1.24" evidence="2"/>
<dbReference type="InterPro" id="IPR029058">
    <property type="entry name" value="AB_hydrolase_fold"/>
</dbReference>
<dbReference type="InterPro" id="IPR050266">
    <property type="entry name" value="AB_hydrolase_sf"/>
</dbReference>
<feature type="domain" description="AB hydrolase-1" evidence="1">
    <location>
        <begin position="17"/>
        <end position="242"/>
    </location>
</feature>
<evidence type="ECO:0000259" key="1">
    <source>
        <dbReference type="Pfam" id="PF00561"/>
    </source>
</evidence>
<dbReference type="Gene3D" id="3.40.50.1820">
    <property type="entry name" value="alpha/beta hydrolase"/>
    <property type="match status" value="1"/>
</dbReference>
<evidence type="ECO:0000313" key="2">
    <source>
        <dbReference type="EMBL" id="SLN00042.1"/>
    </source>
</evidence>
<proteinExistence type="predicted"/>
<dbReference type="EMBL" id="FWFF01000019">
    <property type="protein sequence ID" value="SLN00042.1"/>
    <property type="molecule type" value="Genomic_DNA"/>
</dbReference>
<organism evidence="2 3">
    <name type="scientific">Brevibacterium yomogidense</name>
    <dbReference type="NCBI Taxonomy" id="946573"/>
    <lineage>
        <taxon>Bacteria</taxon>
        <taxon>Bacillati</taxon>
        <taxon>Actinomycetota</taxon>
        <taxon>Actinomycetes</taxon>
        <taxon>Micrococcales</taxon>
        <taxon>Brevibacteriaceae</taxon>
        <taxon>Brevibacterium</taxon>
    </lineage>
</organism>
<reference evidence="3" key="1">
    <citation type="submission" date="2017-02" db="EMBL/GenBank/DDBJ databases">
        <authorList>
            <person name="Dridi B."/>
        </authorList>
    </citation>
    <scope>NUCLEOTIDE SEQUENCE [LARGE SCALE GENOMIC DNA]</scope>
    <source>
        <strain evidence="3">B Co 03.10</strain>
    </source>
</reference>
<evidence type="ECO:0000313" key="3">
    <source>
        <dbReference type="Proteomes" id="UP000196581"/>
    </source>
</evidence>
<gene>
    <name evidence="2" type="ORF">FM105_12100</name>
</gene>
<dbReference type="PRINTS" id="PR00111">
    <property type="entry name" value="ABHYDROLASE"/>
</dbReference>
<dbReference type="AlphaFoldDB" id="A0A1X6XL82"/>
<name>A0A1X6XL82_9MICO</name>
<dbReference type="RefSeq" id="WP_087008550.1">
    <property type="nucleotide sequence ID" value="NZ_FWFF01000019.1"/>
</dbReference>
<dbReference type="SUPFAM" id="SSF53474">
    <property type="entry name" value="alpha/beta-Hydrolases"/>
    <property type="match status" value="1"/>
</dbReference>
<dbReference type="PANTHER" id="PTHR43798">
    <property type="entry name" value="MONOACYLGLYCEROL LIPASE"/>
    <property type="match status" value="1"/>
</dbReference>
<accession>A0A1X6XL82</accession>
<dbReference type="InterPro" id="IPR000073">
    <property type="entry name" value="AB_hydrolase_1"/>
</dbReference>
<keyword evidence="3" id="KW-1185">Reference proteome</keyword>
<dbReference type="GO" id="GO:0047570">
    <property type="term" value="F:3-oxoadipate enol-lactonase activity"/>
    <property type="evidence" value="ECO:0007669"/>
    <property type="project" value="UniProtKB-EC"/>
</dbReference>
<keyword evidence="2" id="KW-0378">Hydrolase</keyword>
<sequence>MPTLAHTLINDADPTAPLLILGPSLGTHGSQWAGVAYRLADDYRVVTVDLPGHGQSQRMPNVTIDDLADEIVAIADSYGAKTFGFAGVSISGAIALTLALRAPDRLRGVAALCTGAFFGGAERWDERIREVREAGSLRPLVPDTAGRWFAAGFLDEDDSSGPIVLEQLAQTDPEGYIDCCGALARYDIRSRVGEITTPVLFLAGSQDPGNTPEAMRELHEQVDGSRFAVVPDSAHLPLVEHPDLVSDHLMEFFASSDD</sequence>
<dbReference type="Pfam" id="PF00561">
    <property type="entry name" value="Abhydrolase_1"/>
    <property type="match status" value="1"/>
</dbReference>